<evidence type="ECO:0000313" key="2">
    <source>
        <dbReference type="Proteomes" id="UP000438288"/>
    </source>
</evidence>
<organism evidence="1 2">
    <name type="scientific">Bacteroides xylanisolvens</name>
    <dbReference type="NCBI Taxonomy" id="371601"/>
    <lineage>
        <taxon>Bacteria</taxon>
        <taxon>Pseudomonadati</taxon>
        <taxon>Bacteroidota</taxon>
        <taxon>Bacteroidia</taxon>
        <taxon>Bacteroidales</taxon>
        <taxon>Bacteroidaceae</taxon>
        <taxon>Bacteroides</taxon>
    </lineage>
</organism>
<reference evidence="1 2" key="1">
    <citation type="journal article" date="2019" name="Nat. Med.">
        <title>A library of human gut bacterial isolates paired with longitudinal multiomics data enables mechanistic microbiome research.</title>
        <authorList>
            <person name="Poyet M."/>
            <person name="Groussin M."/>
            <person name="Gibbons S.M."/>
            <person name="Avila-Pacheco J."/>
            <person name="Jiang X."/>
            <person name="Kearney S.M."/>
            <person name="Perrotta A.R."/>
            <person name="Berdy B."/>
            <person name="Zhao S."/>
            <person name="Lieberman T.D."/>
            <person name="Swanson P.K."/>
            <person name="Smith M."/>
            <person name="Roesemann S."/>
            <person name="Alexander J.E."/>
            <person name="Rich S.A."/>
            <person name="Livny J."/>
            <person name="Vlamakis H."/>
            <person name="Clish C."/>
            <person name="Bullock K."/>
            <person name="Deik A."/>
            <person name="Scott J."/>
            <person name="Pierce K.A."/>
            <person name="Xavier R.J."/>
            <person name="Alm E.J."/>
        </authorList>
    </citation>
    <scope>NUCLEOTIDE SEQUENCE [LARGE SCALE GENOMIC DNA]</scope>
    <source>
        <strain evidence="1 2">BIOML-A16</strain>
    </source>
</reference>
<protein>
    <submittedName>
        <fullName evidence="1">Uncharacterized protein</fullName>
    </submittedName>
</protein>
<accession>A0A6I0WCK4</accession>
<dbReference type="Proteomes" id="UP000438288">
    <property type="component" value="Unassembled WGS sequence"/>
</dbReference>
<gene>
    <name evidence="1" type="ORF">GAZ43_23025</name>
</gene>
<comment type="caution">
    <text evidence="1">The sequence shown here is derived from an EMBL/GenBank/DDBJ whole genome shotgun (WGS) entry which is preliminary data.</text>
</comment>
<evidence type="ECO:0000313" key="1">
    <source>
        <dbReference type="EMBL" id="KAB6336318.1"/>
    </source>
</evidence>
<proteinExistence type="predicted"/>
<dbReference type="EMBL" id="WDCP01000089">
    <property type="protein sequence ID" value="KAB6336318.1"/>
    <property type="molecule type" value="Genomic_DNA"/>
</dbReference>
<name>A0A6I0WCK4_9BACE</name>
<dbReference type="AlphaFoldDB" id="A0A6I0WCK4"/>
<sequence length="70" mass="8053">MRHLWFQSHLLAAVGGIPGNSHTEKTIYLCRRESAARSRKENVKQILQTFNPAQPDFNMRQHIARCTFSG</sequence>